<keyword evidence="1" id="KW-0472">Membrane</keyword>
<accession>A0ABS8T7F6</accession>
<dbReference type="EMBL" id="JACEIK010001179">
    <property type="protein sequence ID" value="MCD7466870.1"/>
    <property type="molecule type" value="Genomic_DNA"/>
</dbReference>
<protein>
    <submittedName>
        <fullName evidence="2">Uncharacterized protein</fullName>
    </submittedName>
</protein>
<keyword evidence="1" id="KW-0812">Transmembrane</keyword>
<keyword evidence="1" id="KW-1133">Transmembrane helix</keyword>
<dbReference type="Proteomes" id="UP000823775">
    <property type="component" value="Unassembled WGS sequence"/>
</dbReference>
<organism evidence="2 3">
    <name type="scientific">Datura stramonium</name>
    <name type="common">Jimsonweed</name>
    <name type="synonym">Common thornapple</name>
    <dbReference type="NCBI Taxonomy" id="4076"/>
    <lineage>
        <taxon>Eukaryota</taxon>
        <taxon>Viridiplantae</taxon>
        <taxon>Streptophyta</taxon>
        <taxon>Embryophyta</taxon>
        <taxon>Tracheophyta</taxon>
        <taxon>Spermatophyta</taxon>
        <taxon>Magnoliopsida</taxon>
        <taxon>eudicotyledons</taxon>
        <taxon>Gunneridae</taxon>
        <taxon>Pentapetalae</taxon>
        <taxon>asterids</taxon>
        <taxon>lamiids</taxon>
        <taxon>Solanales</taxon>
        <taxon>Solanaceae</taxon>
        <taxon>Solanoideae</taxon>
        <taxon>Datureae</taxon>
        <taxon>Datura</taxon>
    </lineage>
</organism>
<gene>
    <name evidence="2" type="ORF">HAX54_003914</name>
</gene>
<name>A0ABS8T7F6_DATST</name>
<evidence type="ECO:0000256" key="1">
    <source>
        <dbReference type="SAM" id="Phobius"/>
    </source>
</evidence>
<sequence length="122" mass="14125">MAIAVAIILPIGLLFLLSGLIINFIQALLFVLVRPFSKRIYRRINKEVTELLWLEIIWLFDWWANVKRSLYCFYTPLPEQTVQGKSLISDVPNALLPEILPDSWEVMGMSPDVTYCGKTYYV</sequence>
<reference evidence="2 3" key="1">
    <citation type="journal article" date="2021" name="BMC Genomics">
        <title>Datura genome reveals duplications of psychoactive alkaloid biosynthetic genes and high mutation rate following tissue culture.</title>
        <authorList>
            <person name="Rajewski A."/>
            <person name="Carter-House D."/>
            <person name="Stajich J."/>
            <person name="Litt A."/>
        </authorList>
    </citation>
    <scope>NUCLEOTIDE SEQUENCE [LARGE SCALE GENOMIC DNA]</scope>
    <source>
        <strain evidence="2">AR-01</strain>
    </source>
</reference>
<comment type="caution">
    <text evidence="2">The sequence shown here is derived from an EMBL/GenBank/DDBJ whole genome shotgun (WGS) entry which is preliminary data.</text>
</comment>
<proteinExistence type="predicted"/>
<keyword evidence="3" id="KW-1185">Reference proteome</keyword>
<evidence type="ECO:0000313" key="3">
    <source>
        <dbReference type="Proteomes" id="UP000823775"/>
    </source>
</evidence>
<evidence type="ECO:0000313" key="2">
    <source>
        <dbReference type="EMBL" id="MCD7466870.1"/>
    </source>
</evidence>
<feature type="transmembrane region" description="Helical" evidence="1">
    <location>
        <begin position="6"/>
        <end position="33"/>
    </location>
</feature>